<dbReference type="Gene3D" id="1.10.630.10">
    <property type="entry name" value="Cytochrome P450"/>
    <property type="match status" value="1"/>
</dbReference>
<dbReference type="SUPFAM" id="SSF48264">
    <property type="entry name" value="Cytochrome P450"/>
    <property type="match status" value="1"/>
</dbReference>
<accession>A0ABP6H3U7</accession>
<dbReference type="CDD" id="cd11033">
    <property type="entry name" value="CYP142-like"/>
    <property type="match status" value="1"/>
</dbReference>
<dbReference type="PROSITE" id="PS00086">
    <property type="entry name" value="CYTOCHROME_P450"/>
    <property type="match status" value="1"/>
</dbReference>
<dbReference type="Proteomes" id="UP001501842">
    <property type="component" value="Unassembled WGS sequence"/>
</dbReference>
<sequence length="429" mass="48551">MRLSRPENFQPVDLAGIDLMDHGLFSQGDPHAAWALMREHDPVRWQNVGDELGFWSVTTFADGELVLRDHTRFTSQRGTMLFLLGKDDPARGRQMAATDPPQHSRMREPVQKALTNKAVERYRPAIQAEIRRVLAPALSDETFDFASSMMMLPMAAAGTMMGVPREYWPRLTELTAMSIAPEDPEFTTGDAKRTLELAHRELFAFFHDIVKVRRNDLGDDLISMLLSIDLDGRRPETGAILSNCYSLILGANVTTPYVPTGAMVEFTTTPVFEDWRANRATVHRTAIDETLRWASPANHFMRYALEDVELSGKLIRQGEAVVVWLGACNRDEKVFANPYEFDIRRKPNRHITFGVGSHYCVGHTVARLTMQILFDELIEHFEGFEITGPVEHLHSNFVAGIKHMPLRAQIRKESRHLYEAAVDEVAVPA</sequence>
<keyword evidence="4" id="KW-1185">Reference proteome</keyword>
<keyword evidence="2" id="KW-0503">Monooxygenase</keyword>
<dbReference type="EMBL" id="BAAATZ010000032">
    <property type="protein sequence ID" value="GAA2736475.1"/>
    <property type="molecule type" value="Genomic_DNA"/>
</dbReference>
<dbReference type="PRINTS" id="PR00359">
    <property type="entry name" value="BP450"/>
</dbReference>
<dbReference type="PANTHER" id="PTHR46696">
    <property type="entry name" value="P450, PUTATIVE (EUROFUNG)-RELATED"/>
    <property type="match status" value="1"/>
</dbReference>
<reference evidence="4" key="1">
    <citation type="journal article" date="2019" name="Int. J. Syst. Evol. Microbiol.">
        <title>The Global Catalogue of Microorganisms (GCM) 10K type strain sequencing project: providing services to taxonomists for standard genome sequencing and annotation.</title>
        <authorList>
            <consortium name="The Broad Institute Genomics Platform"/>
            <consortium name="The Broad Institute Genome Sequencing Center for Infectious Disease"/>
            <person name="Wu L."/>
            <person name="Ma J."/>
        </authorList>
    </citation>
    <scope>NUCLEOTIDE SEQUENCE [LARGE SCALE GENOMIC DNA]</scope>
    <source>
        <strain evidence="4">JCM 8201</strain>
    </source>
</reference>
<proteinExistence type="inferred from homology"/>
<dbReference type="PANTHER" id="PTHR46696:SF4">
    <property type="entry name" value="BIOTIN BIOSYNTHESIS CYTOCHROME P450"/>
    <property type="match status" value="1"/>
</dbReference>
<protein>
    <submittedName>
        <fullName evidence="3">Cytochrome P450</fullName>
    </submittedName>
</protein>
<evidence type="ECO:0000256" key="1">
    <source>
        <dbReference type="ARBA" id="ARBA00010617"/>
    </source>
</evidence>
<keyword evidence="2" id="KW-0560">Oxidoreductase</keyword>
<name>A0ABP6H3U7_9ACTN</name>
<evidence type="ECO:0000313" key="3">
    <source>
        <dbReference type="EMBL" id="GAA2736475.1"/>
    </source>
</evidence>
<keyword evidence="2" id="KW-0408">Iron</keyword>
<keyword evidence="2" id="KW-0349">Heme</keyword>
<dbReference type="InterPro" id="IPR036396">
    <property type="entry name" value="Cyt_P450_sf"/>
</dbReference>
<dbReference type="InterPro" id="IPR001128">
    <property type="entry name" value="Cyt_P450"/>
</dbReference>
<organism evidence="3 4">
    <name type="scientific">Actinocorallia aurantiaca</name>
    <dbReference type="NCBI Taxonomy" id="46204"/>
    <lineage>
        <taxon>Bacteria</taxon>
        <taxon>Bacillati</taxon>
        <taxon>Actinomycetota</taxon>
        <taxon>Actinomycetes</taxon>
        <taxon>Streptosporangiales</taxon>
        <taxon>Thermomonosporaceae</taxon>
        <taxon>Actinocorallia</taxon>
    </lineage>
</organism>
<comment type="similarity">
    <text evidence="1 2">Belongs to the cytochrome P450 family.</text>
</comment>
<evidence type="ECO:0000256" key="2">
    <source>
        <dbReference type="RuleBase" id="RU000461"/>
    </source>
</evidence>
<gene>
    <name evidence="3" type="ORF">GCM10010439_63670</name>
</gene>
<evidence type="ECO:0000313" key="4">
    <source>
        <dbReference type="Proteomes" id="UP001501842"/>
    </source>
</evidence>
<dbReference type="InterPro" id="IPR017972">
    <property type="entry name" value="Cyt_P450_CS"/>
</dbReference>
<dbReference type="Pfam" id="PF00067">
    <property type="entry name" value="p450"/>
    <property type="match status" value="1"/>
</dbReference>
<keyword evidence="2" id="KW-0479">Metal-binding</keyword>
<comment type="caution">
    <text evidence="3">The sequence shown here is derived from an EMBL/GenBank/DDBJ whole genome shotgun (WGS) entry which is preliminary data.</text>
</comment>
<dbReference type="InterPro" id="IPR002397">
    <property type="entry name" value="Cyt_P450_B"/>
</dbReference>